<dbReference type="VEuPathDB" id="FungiDB:F4678DRAFT_282784"/>
<evidence type="ECO:0000313" key="3">
    <source>
        <dbReference type="Proteomes" id="UP001148614"/>
    </source>
</evidence>
<organism evidence="2 3">
    <name type="scientific">Xylaria arbuscula</name>
    <dbReference type="NCBI Taxonomy" id="114810"/>
    <lineage>
        <taxon>Eukaryota</taxon>
        <taxon>Fungi</taxon>
        <taxon>Dikarya</taxon>
        <taxon>Ascomycota</taxon>
        <taxon>Pezizomycotina</taxon>
        <taxon>Sordariomycetes</taxon>
        <taxon>Xylariomycetidae</taxon>
        <taxon>Xylariales</taxon>
        <taxon>Xylariaceae</taxon>
        <taxon>Xylaria</taxon>
    </lineage>
</organism>
<evidence type="ECO:0000256" key="1">
    <source>
        <dbReference type="SAM" id="SignalP"/>
    </source>
</evidence>
<dbReference type="EMBL" id="JANPWZ010000365">
    <property type="protein sequence ID" value="KAJ3577456.1"/>
    <property type="molecule type" value="Genomic_DNA"/>
</dbReference>
<name>A0A9W8NHX2_9PEZI</name>
<evidence type="ECO:0000313" key="2">
    <source>
        <dbReference type="EMBL" id="KAJ3577456.1"/>
    </source>
</evidence>
<gene>
    <name evidence="2" type="ORF">NPX13_g3108</name>
</gene>
<protein>
    <submittedName>
        <fullName evidence="2">Uncharacterized protein</fullName>
    </submittedName>
</protein>
<keyword evidence="1" id="KW-0732">Signal</keyword>
<dbReference type="Proteomes" id="UP001148614">
    <property type="component" value="Unassembled WGS sequence"/>
</dbReference>
<reference evidence="2" key="1">
    <citation type="submission" date="2022-07" db="EMBL/GenBank/DDBJ databases">
        <title>Genome Sequence of Xylaria arbuscula.</title>
        <authorList>
            <person name="Buettner E."/>
        </authorList>
    </citation>
    <scope>NUCLEOTIDE SEQUENCE</scope>
    <source>
        <strain evidence="2">VT107</strain>
    </source>
</reference>
<keyword evidence="3" id="KW-1185">Reference proteome</keyword>
<accession>A0A9W8NHX2</accession>
<sequence>MKFQNVASLWALAAGIGAVAQDDNNPELFSKGPFALHVKGRGFNSSIDGYLYTRSINGAVPPIQLVDYYDNTNTPSFDNSSFRFYFNYTGLTQNDNGAELGFIVSDIANPDAPPTGAGSHGMAMNLEYRPNTNVATPMLGRATANNVDYTAFDEEGKLFLNYWIDDADAVTGEPVSIGRDLNIYNWAICWAESYGIAAKTLSWITTGKPHNPTCELVDLMKVAIS</sequence>
<comment type="caution">
    <text evidence="2">The sequence shown here is derived from an EMBL/GenBank/DDBJ whole genome shotgun (WGS) entry which is preliminary data.</text>
</comment>
<proteinExistence type="predicted"/>
<feature type="signal peptide" evidence="1">
    <location>
        <begin position="1"/>
        <end position="20"/>
    </location>
</feature>
<dbReference type="AlphaFoldDB" id="A0A9W8NHX2"/>
<feature type="chain" id="PRO_5040759542" evidence="1">
    <location>
        <begin position="21"/>
        <end position="225"/>
    </location>
</feature>